<keyword evidence="2" id="KW-0472">Membrane</keyword>
<name>A0AAD9C8R7_DISEL</name>
<feature type="transmembrane region" description="Helical" evidence="2">
    <location>
        <begin position="12"/>
        <end position="35"/>
    </location>
</feature>
<dbReference type="EMBL" id="JASDAP010000009">
    <property type="protein sequence ID" value="KAK1896784.1"/>
    <property type="molecule type" value="Genomic_DNA"/>
</dbReference>
<comment type="caution">
    <text evidence="3">The sequence shown here is derived from an EMBL/GenBank/DDBJ whole genome shotgun (WGS) entry which is preliminary data.</text>
</comment>
<feature type="region of interest" description="Disordered" evidence="1">
    <location>
        <begin position="70"/>
        <end position="101"/>
    </location>
</feature>
<sequence length="183" mass="21195">MAAARVHREAQCLTSFSKIVLLYLIILCVFARFSWANYSYSRQSLLDINHRCINIVLDYQFNFGELPPELVKPPESRGEIHPTGSSRRRRRDRKQRRGKRGGLRAKLRLNPNRPALPSIFLANVRSLANKLDELKIWTLTQRRLMDRSLMFFSETWLSSIVPNGVVDLQGRTVFRADRVAAAR</sequence>
<dbReference type="AlphaFoldDB" id="A0AAD9C8R7"/>
<evidence type="ECO:0000256" key="2">
    <source>
        <dbReference type="SAM" id="Phobius"/>
    </source>
</evidence>
<evidence type="ECO:0000256" key="1">
    <source>
        <dbReference type="SAM" id="MobiDB-lite"/>
    </source>
</evidence>
<gene>
    <name evidence="3" type="ORF">KUDE01_016325</name>
</gene>
<evidence type="ECO:0000313" key="3">
    <source>
        <dbReference type="EMBL" id="KAK1896784.1"/>
    </source>
</evidence>
<evidence type="ECO:0000313" key="4">
    <source>
        <dbReference type="Proteomes" id="UP001228049"/>
    </source>
</evidence>
<reference evidence="3" key="1">
    <citation type="submission" date="2023-04" db="EMBL/GenBank/DDBJ databases">
        <title>Chromosome-level genome of Chaenocephalus aceratus.</title>
        <authorList>
            <person name="Park H."/>
        </authorList>
    </citation>
    <scope>NUCLEOTIDE SEQUENCE</scope>
    <source>
        <strain evidence="3">DE</strain>
        <tissue evidence="3">Muscle</tissue>
    </source>
</reference>
<keyword evidence="2" id="KW-0812">Transmembrane</keyword>
<dbReference type="Proteomes" id="UP001228049">
    <property type="component" value="Unassembled WGS sequence"/>
</dbReference>
<keyword evidence="4" id="KW-1185">Reference proteome</keyword>
<accession>A0AAD9C8R7</accession>
<keyword evidence="2" id="KW-1133">Transmembrane helix</keyword>
<feature type="compositionally biased region" description="Basic residues" evidence="1">
    <location>
        <begin position="86"/>
        <end position="101"/>
    </location>
</feature>
<proteinExistence type="predicted"/>
<organism evidence="3 4">
    <name type="scientific">Dissostichus eleginoides</name>
    <name type="common">Patagonian toothfish</name>
    <name type="synonym">Dissostichus amissus</name>
    <dbReference type="NCBI Taxonomy" id="100907"/>
    <lineage>
        <taxon>Eukaryota</taxon>
        <taxon>Metazoa</taxon>
        <taxon>Chordata</taxon>
        <taxon>Craniata</taxon>
        <taxon>Vertebrata</taxon>
        <taxon>Euteleostomi</taxon>
        <taxon>Actinopterygii</taxon>
        <taxon>Neopterygii</taxon>
        <taxon>Teleostei</taxon>
        <taxon>Neoteleostei</taxon>
        <taxon>Acanthomorphata</taxon>
        <taxon>Eupercaria</taxon>
        <taxon>Perciformes</taxon>
        <taxon>Notothenioidei</taxon>
        <taxon>Nototheniidae</taxon>
        <taxon>Dissostichus</taxon>
    </lineage>
</organism>
<protein>
    <submittedName>
        <fullName evidence="3">Autophagy-related protein 9</fullName>
    </submittedName>
</protein>